<evidence type="ECO:0000313" key="3">
    <source>
        <dbReference type="Proteomes" id="UP000319908"/>
    </source>
</evidence>
<proteinExistence type="predicted"/>
<keyword evidence="3" id="KW-1185">Reference proteome</keyword>
<protein>
    <submittedName>
        <fullName evidence="2">TraX protein</fullName>
    </submittedName>
</protein>
<dbReference type="InterPro" id="IPR008875">
    <property type="entry name" value="TraX"/>
</dbReference>
<gene>
    <name evidence="2" type="ORF">Poly21_25100</name>
</gene>
<accession>A0A5C6BTH2</accession>
<organism evidence="2 3">
    <name type="scientific">Allorhodopirellula heiligendammensis</name>
    <dbReference type="NCBI Taxonomy" id="2714739"/>
    <lineage>
        <taxon>Bacteria</taxon>
        <taxon>Pseudomonadati</taxon>
        <taxon>Planctomycetota</taxon>
        <taxon>Planctomycetia</taxon>
        <taxon>Pirellulales</taxon>
        <taxon>Pirellulaceae</taxon>
        <taxon>Allorhodopirellula</taxon>
    </lineage>
</organism>
<dbReference type="EMBL" id="SJPU01000002">
    <property type="protein sequence ID" value="TWU15315.1"/>
    <property type="molecule type" value="Genomic_DNA"/>
</dbReference>
<dbReference type="Pfam" id="PF05857">
    <property type="entry name" value="TraX"/>
    <property type="match status" value="1"/>
</dbReference>
<evidence type="ECO:0000256" key="1">
    <source>
        <dbReference type="SAM" id="Phobius"/>
    </source>
</evidence>
<keyword evidence="1" id="KW-0812">Transmembrane</keyword>
<keyword evidence="1" id="KW-0472">Membrane</keyword>
<feature type="transmembrane region" description="Helical" evidence="1">
    <location>
        <begin position="131"/>
        <end position="149"/>
    </location>
</feature>
<comment type="caution">
    <text evidence="2">The sequence shown here is derived from an EMBL/GenBank/DDBJ whole genome shotgun (WGS) entry which is preliminary data.</text>
</comment>
<feature type="transmembrane region" description="Helical" evidence="1">
    <location>
        <begin position="40"/>
        <end position="57"/>
    </location>
</feature>
<dbReference type="Proteomes" id="UP000319908">
    <property type="component" value="Unassembled WGS sequence"/>
</dbReference>
<feature type="transmembrane region" description="Helical" evidence="1">
    <location>
        <begin position="12"/>
        <end position="34"/>
    </location>
</feature>
<keyword evidence="1" id="KW-1133">Transmembrane helix</keyword>
<evidence type="ECO:0000313" key="2">
    <source>
        <dbReference type="EMBL" id="TWU15315.1"/>
    </source>
</evidence>
<dbReference type="AlphaFoldDB" id="A0A5C6BTH2"/>
<feature type="transmembrane region" description="Helical" evidence="1">
    <location>
        <begin position="217"/>
        <end position="235"/>
    </location>
</feature>
<sequence length="239" mass="26069">MKRRNASMDTLRGLAIVMMVTDHVAGLLLGHSIVDSPIRLAMRLSMPLFCVLMGYYLPTRETWRARRFAEIAVTAVIVNLVFYPTYGCLDILCSLLIAGVVGVVSGRFFPIFVSAALLYPVDPSDGWPSGGPMDFPLSIVLSFVALGSLHARYGVKWACWIAAALTVFYLPATSLTPGSVSPLLFLFILPATALLALAERFPSVSIPGLQWLGRNPLKSYAVQYYVIFALSYAISRLSG</sequence>
<feature type="transmembrane region" description="Helical" evidence="1">
    <location>
        <begin position="92"/>
        <end position="119"/>
    </location>
</feature>
<reference evidence="2 3" key="1">
    <citation type="journal article" date="2020" name="Antonie Van Leeuwenhoek">
        <title>Rhodopirellula heiligendammensis sp. nov., Rhodopirellula pilleata sp. nov., and Rhodopirellula solitaria sp. nov. isolated from natural or artificial marine surfaces in Northern Germany and California, USA, and emended description of the genus Rhodopirellula.</title>
        <authorList>
            <person name="Kallscheuer N."/>
            <person name="Wiegand S."/>
            <person name="Jogler M."/>
            <person name="Boedeker C."/>
            <person name="Peeters S.H."/>
            <person name="Rast P."/>
            <person name="Heuer A."/>
            <person name="Jetten M.S.M."/>
            <person name="Rohde M."/>
            <person name="Jogler C."/>
        </authorList>
    </citation>
    <scope>NUCLEOTIDE SEQUENCE [LARGE SCALE GENOMIC DNA]</scope>
    <source>
        <strain evidence="2 3">Poly21</strain>
    </source>
</reference>
<name>A0A5C6BTH2_9BACT</name>